<evidence type="ECO:0000313" key="3">
    <source>
        <dbReference type="EMBL" id="ABR17307.1"/>
    </source>
</evidence>
<accession>B8LNS7</accession>
<name>B8LNS7_PICSI</name>
<evidence type="ECO:0000256" key="1">
    <source>
        <dbReference type="ARBA" id="ARBA00008894"/>
    </source>
</evidence>
<dbReference type="InterPro" id="IPR027417">
    <property type="entry name" value="P-loop_NTPase"/>
</dbReference>
<dbReference type="PANTHER" id="PTHR36766:SF30">
    <property type="entry name" value="TIR-NBS TYPE DISEASE RESISTANCE PROTEIN-RELATED"/>
    <property type="match status" value="1"/>
</dbReference>
<dbReference type="Pfam" id="PF00931">
    <property type="entry name" value="NB-ARC"/>
    <property type="match status" value="1"/>
</dbReference>
<organism evidence="3">
    <name type="scientific">Picea sitchensis</name>
    <name type="common">Sitka spruce</name>
    <name type="synonym">Pinus sitchensis</name>
    <dbReference type="NCBI Taxonomy" id="3332"/>
    <lineage>
        <taxon>Eukaryota</taxon>
        <taxon>Viridiplantae</taxon>
        <taxon>Streptophyta</taxon>
        <taxon>Embryophyta</taxon>
        <taxon>Tracheophyta</taxon>
        <taxon>Spermatophyta</taxon>
        <taxon>Pinopsida</taxon>
        <taxon>Pinidae</taxon>
        <taxon>Conifers I</taxon>
        <taxon>Pinales</taxon>
        <taxon>Pinaceae</taxon>
        <taxon>Picea</taxon>
    </lineage>
</organism>
<dbReference type="PANTHER" id="PTHR36766">
    <property type="entry name" value="PLANT BROAD-SPECTRUM MILDEW RESISTANCE PROTEIN RPW8"/>
    <property type="match status" value="1"/>
</dbReference>
<dbReference type="PRINTS" id="PR00364">
    <property type="entry name" value="DISEASERSIST"/>
</dbReference>
<sequence>MALFEAAAIQIAMEKGLKELGGVANSIISSKTWGEKLEETVSLLKPTIDEYIEITSYPDLSAQRSEQFKEFQAVLQSARDLVQGSDQIHSLDIKGMYDYGNKVLEFNKEIKDFIGIQGPPNLARDLQKLIADVRDLGRRFELMERLILQNINPTQLSQIPIDGIHGATAAQMSNSFNSQVPDMPNEVVGLYKPINDVKQILRRSDVNIVGITGMGGSGKTTLASALCNDPEVQASFQHNILFITVSQLHRNENCLFEILETMWDHIIGGHRPHFRSIEDARNQLQNNLKRIAERTYRPTLVVLDDVWSQSNLKNLLFTAEGYKTIITTRHNSTIPDIDGTRLYDMPVLEGADALSLFCFWAFSQTSIPATAKEDLVKQV</sequence>
<dbReference type="InterPro" id="IPR008808">
    <property type="entry name" value="Powdery_mildew-R_dom"/>
</dbReference>
<dbReference type="PROSITE" id="PS51153">
    <property type="entry name" value="RPW8"/>
    <property type="match status" value="1"/>
</dbReference>
<dbReference type="AlphaFoldDB" id="B8LNS7"/>
<dbReference type="Pfam" id="PF05659">
    <property type="entry name" value="RPW8"/>
    <property type="match status" value="1"/>
</dbReference>
<protein>
    <recommendedName>
        <fullName evidence="2">RPW8 domain-containing protein</fullName>
    </recommendedName>
</protein>
<evidence type="ECO:0000259" key="2">
    <source>
        <dbReference type="PROSITE" id="PS51153"/>
    </source>
</evidence>
<dbReference type="InterPro" id="IPR002182">
    <property type="entry name" value="NB-ARC"/>
</dbReference>
<dbReference type="Gene3D" id="3.40.50.300">
    <property type="entry name" value="P-loop containing nucleotide triphosphate hydrolases"/>
    <property type="match status" value="1"/>
</dbReference>
<reference evidence="3" key="1">
    <citation type="submission" date="2007-06" db="EMBL/GenBank/DDBJ databases">
        <title>Full length cDNA sequences from Sitka Spruce (Picea sitchensis).</title>
        <authorList>
            <person name="Ralph S.G."/>
            <person name="Chun H.E."/>
            <person name="Liao N."/>
            <person name="Ali J."/>
            <person name="Reid K."/>
            <person name="Kolosova N."/>
            <person name="Cooper N."/>
            <person name="Cullis C."/>
            <person name="Jancsik S."/>
            <person name="Moore R."/>
            <person name="Mayo M."/>
            <person name="Wagner S."/>
            <person name="Holt R.A."/>
            <person name="Jones S.J.M."/>
            <person name="Marra M.A."/>
            <person name="Ritland C.E."/>
            <person name="Ritland K."/>
            <person name="Bohlmann J."/>
        </authorList>
    </citation>
    <scope>NUCLEOTIDE SEQUENCE</scope>
    <source>
        <tissue evidence="3">Green portion of the leader tissue</tissue>
    </source>
</reference>
<feature type="domain" description="RPW8" evidence="2">
    <location>
        <begin position="1"/>
        <end position="152"/>
    </location>
</feature>
<comment type="similarity">
    <text evidence="1">Belongs to the disease resistance NB-LRR family.</text>
</comment>
<dbReference type="GO" id="GO:0043531">
    <property type="term" value="F:ADP binding"/>
    <property type="evidence" value="ECO:0007669"/>
    <property type="project" value="InterPro"/>
</dbReference>
<dbReference type="SUPFAM" id="SSF52540">
    <property type="entry name" value="P-loop containing nucleoside triphosphate hydrolases"/>
    <property type="match status" value="1"/>
</dbReference>
<proteinExistence type="evidence at transcript level"/>
<dbReference type="EMBL" id="EF677485">
    <property type="protein sequence ID" value="ABR17307.1"/>
    <property type="molecule type" value="mRNA"/>
</dbReference>